<reference evidence="1 2" key="1">
    <citation type="submission" date="2015-04" db="EMBL/GenBank/DDBJ databases">
        <title>Lasius niger genome sequencing.</title>
        <authorList>
            <person name="Konorov E.A."/>
            <person name="Nikitin M.A."/>
            <person name="Kirill M.V."/>
            <person name="Chang P."/>
        </authorList>
    </citation>
    <scope>NUCLEOTIDE SEQUENCE [LARGE SCALE GENOMIC DNA]</scope>
    <source>
        <tissue evidence="1">Whole</tissue>
    </source>
</reference>
<evidence type="ECO:0000313" key="2">
    <source>
        <dbReference type="Proteomes" id="UP000036403"/>
    </source>
</evidence>
<organism evidence="1 2">
    <name type="scientific">Lasius niger</name>
    <name type="common">Black garden ant</name>
    <dbReference type="NCBI Taxonomy" id="67767"/>
    <lineage>
        <taxon>Eukaryota</taxon>
        <taxon>Metazoa</taxon>
        <taxon>Ecdysozoa</taxon>
        <taxon>Arthropoda</taxon>
        <taxon>Hexapoda</taxon>
        <taxon>Insecta</taxon>
        <taxon>Pterygota</taxon>
        <taxon>Neoptera</taxon>
        <taxon>Endopterygota</taxon>
        <taxon>Hymenoptera</taxon>
        <taxon>Apocrita</taxon>
        <taxon>Aculeata</taxon>
        <taxon>Formicoidea</taxon>
        <taxon>Formicidae</taxon>
        <taxon>Formicinae</taxon>
        <taxon>Lasius</taxon>
        <taxon>Lasius</taxon>
    </lineage>
</organism>
<keyword evidence="2" id="KW-1185">Reference proteome</keyword>
<name>A0A0J7KSZ0_LASNI</name>
<dbReference type="PaxDb" id="67767-A0A0J7KSZ0"/>
<sequence>MATITCLRNEVIVVILDYTGIEDIMNFKMHVEALPIGSQGVLGKKVLSQ</sequence>
<dbReference type="EMBL" id="LBMM01003589">
    <property type="protein sequence ID" value="KMQ93349.1"/>
    <property type="molecule type" value="Genomic_DNA"/>
</dbReference>
<accession>A0A0J7KSZ0</accession>
<protein>
    <submittedName>
        <fullName evidence="1">Uncharacterized protein</fullName>
    </submittedName>
</protein>
<evidence type="ECO:0000313" key="1">
    <source>
        <dbReference type="EMBL" id="KMQ93349.1"/>
    </source>
</evidence>
<feature type="non-terminal residue" evidence="1">
    <location>
        <position position="49"/>
    </location>
</feature>
<dbReference type="Proteomes" id="UP000036403">
    <property type="component" value="Unassembled WGS sequence"/>
</dbReference>
<gene>
    <name evidence="1" type="ORF">RF55_6553</name>
</gene>
<comment type="caution">
    <text evidence="1">The sequence shown here is derived from an EMBL/GenBank/DDBJ whole genome shotgun (WGS) entry which is preliminary data.</text>
</comment>
<dbReference type="AlphaFoldDB" id="A0A0J7KSZ0"/>
<proteinExistence type="predicted"/>